<evidence type="ECO:0008006" key="4">
    <source>
        <dbReference type="Google" id="ProtNLM"/>
    </source>
</evidence>
<gene>
    <name evidence="2" type="ORF">HNP73_003907</name>
</gene>
<dbReference type="RefSeq" id="WP_184153919.1">
    <property type="nucleotide sequence ID" value="NZ_JACHFM010000005.1"/>
</dbReference>
<dbReference type="Gene3D" id="3.30.10.10">
    <property type="entry name" value="Trypsin Inhibitor V, subunit A"/>
    <property type="match status" value="1"/>
</dbReference>
<proteinExistence type="predicted"/>
<dbReference type="Pfam" id="PF11720">
    <property type="entry name" value="Inhibitor_I78"/>
    <property type="match status" value="1"/>
</dbReference>
<dbReference type="InterPro" id="IPR021719">
    <property type="entry name" value="Prot_inh_I78"/>
</dbReference>
<reference evidence="2 3" key="1">
    <citation type="submission" date="2020-08" db="EMBL/GenBank/DDBJ databases">
        <title>Genomic Encyclopedia of Type Strains, Phase IV (KMG-IV): sequencing the most valuable type-strain genomes for metagenomic binning, comparative biology and taxonomic classification.</title>
        <authorList>
            <person name="Goeker M."/>
        </authorList>
    </citation>
    <scope>NUCLEOTIDE SEQUENCE [LARGE SCALE GENOMIC DNA]</scope>
    <source>
        <strain evidence="2 3">DSM 101730</strain>
    </source>
</reference>
<keyword evidence="3" id="KW-1185">Reference proteome</keyword>
<dbReference type="AlphaFoldDB" id="A0A840SVV8"/>
<protein>
    <recommendedName>
        <fullName evidence="4">Peptidase inhibitor I78 family protein</fullName>
    </recommendedName>
</protein>
<sequence length="95" mass="10182">MPRFPVACLGVFVALGACAELQNTGTGGTLAGGGTCPADQHQDWVGKRIDVLNDVELPQGTRVLFPTTPATMDHREDRMNVIVDKSDRITRVDCG</sequence>
<dbReference type="Proteomes" id="UP000549457">
    <property type="component" value="Unassembled WGS sequence"/>
</dbReference>
<accession>A0A840SVV8</accession>
<evidence type="ECO:0000313" key="2">
    <source>
        <dbReference type="EMBL" id="MBB5223946.1"/>
    </source>
</evidence>
<feature type="chain" id="PRO_5032615511" description="Peptidase inhibitor I78 family protein" evidence="1">
    <location>
        <begin position="20"/>
        <end position="95"/>
    </location>
</feature>
<keyword evidence="1" id="KW-0732">Signal</keyword>
<organism evidence="2 3">
    <name type="scientific">Amaricoccus macauensis</name>
    <dbReference type="NCBI Taxonomy" id="57001"/>
    <lineage>
        <taxon>Bacteria</taxon>
        <taxon>Pseudomonadati</taxon>
        <taxon>Pseudomonadota</taxon>
        <taxon>Alphaproteobacteria</taxon>
        <taxon>Rhodobacterales</taxon>
        <taxon>Paracoccaceae</taxon>
        <taxon>Amaricoccus</taxon>
    </lineage>
</organism>
<comment type="caution">
    <text evidence="2">The sequence shown here is derived from an EMBL/GenBank/DDBJ whole genome shotgun (WGS) entry which is preliminary data.</text>
</comment>
<name>A0A840SVV8_9RHOB</name>
<feature type="signal peptide" evidence="1">
    <location>
        <begin position="1"/>
        <end position="19"/>
    </location>
</feature>
<evidence type="ECO:0000256" key="1">
    <source>
        <dbReference type="SAM" id="SignalP"/>
    </source>
</evidence>
<evidence type="ECO:0000313" key="3">
    <source>
        <dbReference type="Proteomes" id="UP000549457"/>
    </source>
</evidence>
<dbReference type="PROSITE" id="PS51257">
    <property type="entry name" value="PROKAR_LIPOPROTEIN"/>
    <property type="match status" value="1"/>
</dbReference>
<dbReference type="EMBL" id="JACHFM010000005">
    <property type="protein sequence ID" value="MBB5223946.1"/>
    <property type="molecule type" value="Genomic_DNA"/>
</dbReference>